<keyword evidence="1" id="KW-0732">Signal</keyword>
<dbReference type="AlphaFoldDB" id="B7S8A6"/>
<proteinExistence type="predicted"/>
<feature type="chain" id="PRO_5002863582" evidence="1">
    <location>
        <begin position="20"/>
        <end position="175"/>
    </location>
</feature>
<organism evidence="2">
    <name type="scientific">Glyptapanteles flavicoxis</name>
    <dbReference type="NCBI Taxonomy" id="463051"/>
    <lineage>
        <taxon>Eukaryota</taxon>
        <taxon>Metazoa</taxon>
        <taxon>Ecdysozoa</taxon>
        <taxon>Arthropoda</taxon>
        <taxon>Hexapoda</taxon>
        <taxon>Insecta</taxon>
        <taxon>Pterygota</taxon>
        <taxon>Neoptera</taxon>
        <taxon>Endopterygota</taxon>
        <taxon>Hymenoptera</taxon>
        <taxon>Apocrita</taxon>
        <taxon>Ichneumonoidea</taxon>
        <taxon>Braconidae</taxon>
        <taxon>Microgastrinae</taxon>
        <taxon>Glyptapanteles</taxon>
    </lineage>
</organism>
<gene>
    <name evidence="2" type="ORF">GFP_L7_0720</name>
</gene>
<evidence type="ECO:0000256" key="1">
    <source>
        <dbReference type="SAM" id="SignalP"/>
    </source>
</evidence>
<reference evidence="2" key="1">
    <citation type="submission" date="2007-06" db="EMBL/GenBank/DDBJ databases">
        <title>Bracovirus Evolution: Comparative Genomics of Multiple Viral and Proviral Genomes.</title>
        <authorList>
            <person name="Desjardins C.A."/>
            <person name="Gundersen-Rindal D.E."/>
            <person name="Hostetler J.B."/>
            <person name="Tallon L.J."/>
            <person name="Utterback T.R."/>
            <person name="Fuester R.W."/>
            <person name="Schatz M.C."/>
            <person name="Pedroni M.J."/>
            <person name="Fadrosh D.W."/>
            <person name="Haas B.J."/>
            <person name="Toms B.S."/>
            <person name="Chen D."/>
            <person name="Nene V."/>
        </authorList>
    </citation>
    <scope>NUCLEOTIDE SEQUENCE</scope>
</reference>
<accession>B7S8A6</accession>
<feature type="signal peptide" evidence="1">
    <location>
        <begin position="1"/>
        <end position="19"/>
    </location>
</feature>
<protein>
    <submittedName>
        <fullName evidence="2">Uncharacterized protein</fullName>
    </submittedName>
</protein>
<sequence>MLFTKTLFVFLVAIFGTSLVPEGRTNGLVSAHSLSARSLDRYRKAMVPTTYDVPPEDKEFTPLTIGIWAGELYYRLPNAPFCTFVISEGMQNLTTYIPNPFYQKSMYGKELVPTIDDVFPKHDEFTPLTISIWLGNRYYWLPNGPLYLVVIKEGLLNVTGYIPNPFYRGSMYIPQ</sequence>
<evidence type="ECO:0000313" key="2">
    <source>
        <dbReference type="EMBL" id="ACE75130.1"/>
    </source>
</evidence>
<dbReference type="EMBL" id="EF710644">
    <property type="protein sequence ID" value="ACE75130.1"/>
    <property type="molecule type" value="Genomic_DNA"/>
</dbReference>
<name>B7S8A6_9HYME</name>